<feature type="compositionally biased region" description="Basic and acidic residues" evidence="5">
    <location>
        <begin position="538"/>
        <end position="547"/>
    </location>
</feature>
<dbReference type="Pfam" id="PF07690">
    <property type="entry name" value="MFS_1"/>
    <property type="match status" value="1"/>
</dbReference>
<dbReference type="AlphaFoldDB" id="A0A9P5U4L5"/>
<evidence type="ECO:0000256" key="1">
    <source>
        <dbReference type="ARBA" id="ARBA00004141"/>
    </source>
</evidence>
<evidence type="ECO:0000256" key="4">
    <source>
        <dbReference type="ARBA" id="ARBA00023136"/>
    </source>
</evidence>
<dbReference type="SUPFAM" id="SSF103473">
    <property type="entry name" value="MFS general substrate transporter"/>
    <property type="match status" value="1"/>
</dbReference>
<feature type="transmembrane region" description="Helical" evidence="6">
    <location>
        <begin position="305"/>
        <end position="326"/>
    </location>
</feature>
<feature type="transmembrane region" description="Helical" evidence="6">
    <location>
        <begin position="374"/>
        <end position="391"/>
    </location>
</feature>
<dbReference type="PROSITE" id="PS00216">
    <property type="entry name" value="SUGAR_TRANSPORT_1"/>
    <property type="match status" value="1"/>
</dbReference>
<dbReference type="PRINTS" id="PR01036">
    <property type="entry name" value="TCRTETB"/>
</dbReference>
<feature type="domain" description="Major facilitator superfamily (MFS) profile" evidence="7">
    <location>
        <begin position="50"/>
        <end position="523"/>
    </location>
</feature>
<dbReference type="OrthoDB" id="10021397at2759"/>
<dbReference type="InterPro" id="IPR005829">
    <property type="entry name" value="Sugar_transporter_CS"/>
</dbReference>
<feature type="transmembrane region" description="Helical" evidence="6">
    <location>
        <begin position="200"/>
        <end position="218"/>
    </location>
</feature>
<feature type="transmembrane region" description="Helical" evidence="6">
    <location>
        <begin position="47"/>
        <end position="68"/>
    </location>
</feature>
<dbReference type="InterPro" id="IPR020846">
    <property type="entry name" value="MFS_dom"/>
</dbReference>
<evidence type="ECO:0000259" key="7">
    <source>
        <dbReference type="PROSITE" id="PS50850"/>
    </source>
</evidence>
<keyword evidence="4 6" id="KW-0472">Membrane</keyword>
<proteinExistence type="predicted"/>
<comment type="caution">
    <text evidence="8">The sequence shown here is derived from an EMBL/GenBank/DDBJ whole genome shotgun (WGS) entry which is preliminary data.</text>
</comment>
<organism evidence="8 9">
    <name type="scientific">Rhodocollybia butyracea</name>
    <dbReference type="NCBI Taxonomy" id="206335"/>
    <lineage>
        <taxon>Eukaryota</taxon>
        <taxon>Fungi</taxon>
        <taxon>Dikarya</taxon>
        <taxon>Basidiomycota</taxon>
        <taxon>Agaricomycotina</taxon>
        <taxon>Agaricomycetes</taxon>
        <taxon>Agaricomycetidae</taxon>
        <taxon>Agaricales</taxon>
        <taxon>Marasmiineae</taxon>
        <taxon>Omphalotaceae</taxon>
        <taxon>Rhodocollybia</taxon>
    </lineage>
</organism>
<name>A0A9P5U4L5_9AGAR</name>
<dbReference type="InterPro" id="IPR036259">
    <property type="entry name" value="MFS_trans_sf"/>
</dbReference>
<evidence type="ECO:0000313" key="8">
    <source>
        <dbReference type="EMBL" id="KAF9065792.1"/>
    </source>
</evidence>
<comment type="subcellular location">
    <subcellularLocation>
        <location evidence="1">Membrane</location>
        <topology evidence="1">Multi-pass membrane protein</topology>
    </subcellularLocation>
</comment>
<feature type="transmembrane region" description="Helical" evidence="6">
    <location>
        <begin position="138"/>
        <end position="161"/>
    </location>
</feature>
<keyword evidence="3 6" id="KW-1133">Transmembrane helix</keyword>
<dbReference type="GO" id="GO:0005886">
    <property type="term" value="C:plasma membrane"/>
    <property type="evidence" value="ECO:0007669"/>
    <property type="project" value="TreeGrafter"/>
</dbReference>
<dbReference type="InterPro" id="IPR011701">
    <property type="entry name" value="MFS"/>
</dbReference>
<feature type="region of interest" description="Disordered" evidence="5">
    <location>
        <begin position="538"/>
        <end position="576"/>
    </location>
</feature>
<feature type="transmembrane region" description="Helical" evidence="6">
    <location>
        <begin position="500"/>
        <end position="519"/>
    </location>
</feature>
<evidence type="ECO:0000256" key="5">
    <source>
        <dbReference type="SAM" id="MobiDB-lite"/>
    </source>
</evidence>
<feature type="transmembrane region" description="Helical" evidence="6">
    <location>
        <begin position="74"/>
        <end position="94"/>
    </location>
</feature>
<dbReference type="Proteomes" id="UP000772434">
    <property type="component" value="Unassembled WGS sequence"/>
</dbReference>
<keyword evidence="9" id="KW-1185">Reference proteome</keyword>
<evidence type="ECO:0000256" key="2">
    <source>
        <dbReference type="ARBA" id="ARBA00022692"/>
    </source>
</evidence>
<evidence type="ECO:0000256" key="6">
    <source>
        <dbReference type="SAM" id="Phobius"/>
    </source>
</evidence>
<feature type="transmembrane region" description="Helical" evidence="6">
    <location>
        <begin position="346"/>
        <end position="367"/>
    </location>
</feature>
<keyword evidence="2 6" id="KW-0812">Transmembrane</keyword>
<feature type="transmembrane region" description="Helical" evidence="6">
    <location>
        <begin position="238"/>
        <end position="259"/>
    </location>
</feature>
<feature type="transmembrane region" description="Helical" evidence="6">
    <location>
        <begin position="265"/>
        <end position="284"/>
    </location>
</feature>
<dbReference type="EMBL" id="JADNRY010000098">
    <property type="protein sequence ID" value="KAF9065792.1"/>
    <property type="molecule type" value="Genomic_DNA"/>
</dbReference>
<sequence>MASTGVKSSANVPYSPPNEIQALRREKTQQPALELTDQTNLLPFRRIVIVFLALSLCSLVTSLDSLIISGSLSTVSAVFSAGSTAAWVPAAYLISSTSSQPLLGRLSDIFGRRATLLLTMTIYIIGNLAAGFSNSITQLIICRGIADAGGGGITSMLQIIISDVVPLRERGKYVGIAAGVIALGYVLGPILGGVLAETNWRVITLPVAFIATIMAIIFTPHKPTTGGMLQKIKMVDYIGMVLTLGGSVLIMLPLIWGGVTFPWNSPIVLAPLCCGIFVVVLFFWEWKGARLPIVPMHIFKHMTVTGVYISLYYLPQFFQVALGYSPTRSGRLLLPFGFSVSHTGKYRTVVYSGFALSAIGSGCISIFTADTSKAVMVVLMLITGIGNGMTMQTTTVAAQASVARKDMSVVTAVRNVSRCLNCILSSLCWKPYHTLTNFHYRNNAMRKSMVELRLPSSTITSIIDNPAFLISSSATTSLHISSSQATYVLSQGYTKGFRDIFLLNAAMSTLATVVSVFMIKHKELLRGDEDHLRKAAADAFRAKPEGARDEEELGGGKKIPGDNPTVANEQGETRSD</sequence>
<dbReference type="PANTHER" id="PTHR23501:SF189">
    <property type="entry name" value="DRUG TRANSPORTER, PUTATIVE (AFU_ORTHOLOGUE AFUA_4G03920)-RELATED"/>
    <property type="match status" value="1"/>
</dbReference>
<dbReference type="PANTHER" id="PTHR23501">
    <property type="entry name" value="MAJOR FACILITATOR SUPERFAMILY"/>
    <property type="match status" value="1"/>
</dbReference>
<evidence type="ECO:0000313" key="9">
    <source>
        <dbReference type="Proteomes" id="UP000772434"/>
    </source>
</evidence>
<evidence type="ECO:0000256" key="3">
    <source>
        <dbReference type="ARBA" id="ARBA00022989"/>
    </source>
</evidence>
<accession>A0A9P5U4L5</accession>
<reference evidence="8" key="1">
    <citation type="submission" date="2020-11" db="EMBL/GenBank/DDBJ databases">
        <authorList>
            <consortium name="DOE Joint Genome Institute"/>
            <person name="Ahrendt S."/>
            <person name="Riley R."/>
            <person name="Andreopoulos W."/>
            <person name="Labutti K."/>
            <person name="Pangilinan J."/>
            <person name="Ruiz-Duenas F.J."/>
            <person name="Barrasa J.M."/>
            <person name="Sanchez-Garcia M."/>
            <person name="Camarero S."/>
            <person name="Miyauchi S."/>
            <person name="Serrano A."/>
            <person name="Linde D."/>
            <person name="Babiker R."/>
            <person name="Drula E."/>
            <person name="Ayuso-Fernandez I."/>
            <person name="Pacheco R."/>
            <person name="Padilla G."/>
            <person name="Ferreira P."/>
            <person name="Barriuso J."/>
            <person name="Kellner H."/>
            <person name="Castanera R."/>
            <person name="Alfaro M."/>
            <person name="Ramirez L."/>
            <person name="Pisabarro A.G."/>
            <person name="Kuo A."/>
            <person name="Tritt A."/>
            <person name="Lipzen A."/>
            <person name="He G."/>
            <person name="Yan M."/>
            <person name="Ng V."/>
            <person name="Cullen D."/>
            <person name="Martin F."/>
            <person name="Rosso M.-N."/>
            <person name="Henrissat B."/>
            <person name="Hibbett D."/>
            <person name="Martinez A.T."/>
            <person name="Grigoriev I.V."/>
        </authorList>
    </citation>
    <scope>NUCLEOTIDE SEQUENCE</scope>
    <source>
        <strain evidence="8">AH 40177</strain>
    </source>
</reference>
<dbReference type="PROSITE" id="PS50850">
    <property type="entry name" value="MFS"/>
    <property type="match status" value="1"/>
</dbReference>
<feature type="transmembrane region" description="Helical" evidence="6">
    <location>
        <begin position="114"/>
        <end position="132"/>
    </location>
</feature>
<protein>
    <submittedName>
        <fullName evidence="8">Major facilitator superfamily domain-containing protein</fullName>
    </submittedName>
</protein>
<gene>
    <name evidence="8" type="ORF">BDP27DRAFT_1384476</name>
</gene>
<feature type="transmembrane region" description="Helical" evidence="6">
    <location>
        <begin position="173"/>
        <end position="194"/>
    </location>
</feature>
<dbReference type="GO" id="GO:0022857">
    <property type="term" value="F:transmembrane transporter activity"/>
    <property type="evidence" value="ECO:0007669"/>
    <property type="project" value="InterPro"/>
</dbReference>
<dbReference type="Gene3D" id="1.20.1250.20">
    <property type="entry name" value="MFS general substrate transporter like domains"/>
    <property type="match status" value="2"/>
</dbReference>